<evidence type="ECO:0000259" key="2">
    <source>
        <dbReference type="Pfam" id="PF24883"/>
    </source>
</evidence>
<dbReference type="AlphaFoldDB" id="A0A9W8MGJ0"/>
<dbReference type="Proteomes" id="UP001140091">
    <property type="component" value="Unassembled WGS sequence"/>
</dbReference>
<comment type="caution">
    <text evidence="3">The sequence shown here is derived from an EMBL/GenBank/DDBJ whole genome shotgun (WGS) entry which is preliminary data.</text>
</comment>
<reference evidence="3" key="1">
    <citation type="submission" date="2022-06" db="EMBL/GenBank/DDBJ databases">
        <title>Genome Sequence of Candolleomyces eurysporus.</title>
        <authorList>
            <person name="Buettner E."/>
        </authorList>
    </citation>
    <scope>NUCLEOTIDE SEQUENCE</scope>
    <source>
        <strain evidence="3">VTCC 930004</strain>
    </source>
</reference>
<evidence type="ECO:0000313" key="4">
    <source>
        <dbReference type="Proteomes" id="UP001140091"/>
    </source>
</evidence>
<dbReference type="OrthoDB" id="163438at2759"/>
<dbReference type="PANTHER" id="PTHR10039:SF17">
    <property type="entry name" value="FUNGAL STAND N-TERMINAL GOODBYE DOMAIN-CONTAINING PROTEIN-RELATED"/>
    <property type="match status" value="1"/>
</dbReference>
<dbReference type="InterPro" id="IPR027417">
    <property type="entry name" value="P-loop_NTPase"/>
</dbReference>
<evidence type="ECO:0000313" key="3">
    <source>
        <dbReference type="EMBL" id="KAJ2929871.1"/>
    </source>
</evidence>
<accession>A0A9W8MGJ0</accession>
<sequence>MPNVKILSHSEGLQTEILNIVTNISSFLGKDPLDQLEAQIASEALHDSAERCDAPKCHPDTRVAVQDDLYSWIEHGDTANPHKVKWVTGPAGTGKTSIMGSLTERCKENGLPVASFFFSATGSTSRHTKTAFITTIAHQLAQHRQDLKDEIAAVIEADTTVFKKNLRVQMETLVLRPLRAVAGGSNAGLRGVIIVDGLDECRVKQTDDATGSGSNASPTPLRRNDEDQLEILRVLQQASSDSAFPYRILIASRPERVFREFFDPEQNPTFFAPKLDLNEEYDANADISLFLEAHLNRIRRRYNLRPSWPLPEAIRTLVRNASGQFIYAATIIRLLESGHRDPPEALLEAILKMGVKAKSTPLKQLDVLYSHILLSSPDPLLSVRWICSITELDCLSTSYASNVHLLLQTDPESSEAEHLLGNLHSLIRIPALSDQATTRYEFYHKSLSDFLENPDRCGNLYVEGRDISVFIWDGFVRACASEFVSASLFVSLSWNESDAGILKGAVIPTFHTRTDFLNSWDTFQVS</sequence>
<dbReference type="Gene3D" id="3.40.50.300">
    <property type="entry name" value="P-loop containing nucleotide triphosphate hydrolases"/>
    <property type="match status" value="1"/>
</dbReference>
<keyword evidence="4" id="KW-1185">Reference proteome</keyword>
<feature type="domain" description="Nephrocystin 3-like N-terminal" evidence="2">
    <location>
        <begin position="71"/>
        <end position="253"/>
    </location>
</feature>
<keyword evidence="1" id="KW-0677">Repeat</keyword>
<feature type="non-terminal residue" evidence="3">
    <location>
        <position position="526"/>
    </location>
</feature>
<dbReference type="SUPFAM" id="SSF52540">
    <property type="entry name" value="P-loop containing nucleoside triphosphate hydrolases"/>
    <property type="match status" value="1"/>
</dbReference>
<name>A0A9W8MGJ0_9AGAR</name>
<protein>
    <recommendedName>
        <fullName evidence="2">Nephrocystin 3-like N-terminal domain-containing protein</fullName>
    </recommendedName>
</protein>
<dbReference type="Pfam" id="PF24883">
    <property type="entry name" value="NPHP3_N"/>
    <property type="match status" value="1"/>
</dbReference>
<gene>
    <name evidence="3" type="ORF">H1R20_g7199</name>
</gene>
<dbReference type="EMBL" id="JANBPK010000855">
    <property type="protein sequence ID" value="KAJ2929871.1"/>
    <property type="molecule type" value="Genomic_DNA"/>
</dbReference>
<organism evidence="3 4">
    <name type="scientific">Candolleomyces eurysporus</name>
    <dbReference type="NCBI Taxonomy" id="2828524"/>
    <lineage>
        <taxon>Eukaryota</taxon>
        <taxon>Fungi</taxon>
        <taxon>Dikarya</taxon>
        <taxon>Basidiomycota</taxon>
        <taxon>Agaricomycotina</taxon>
        <taxon>Agaricomycetes</taxon>
        <taxon>Agaricomycetidae</taxon>
        <taxon>Agaricales</taxon>
        <taxon>Agaricineae</taxon>
        <taxon>Psathyrellaceae</taxon>
        <taxon>Candolleomyces</taxon>
    </lineage>
</organism>
<proteinExistence type="predicted"/>
<evidence type="ECO:0000256" key="1">
    <source>
        <dbReference type="ARBA" id="ARBA00022737"/>
    </source>
</evidence>
<dbReference type="InterPro" id="IPR056884">
    <property type="entry name" value="NPHP3-like_N"/>
</dbReference>
<dbReference type="PANTHER" id="PTHR10039">
    <property type="entry name" value="AMELOGENIN"/>
    <property type="match status" value="1"/>
</dbReference>